<comment type="caution">
    <text evidence="1">The sequence shown here is derived from an EMBL/GenBank/DDBJ whole genome shotgun (WGS) entry which is preliminary data.</text>
</comment>
<accession>A0ABN0QLF0</accession>
<dbReference type="Proteomes" id="UP000020681">
    <property type="component" value="Unassembled WGS sequence"/>
</dbReference>
<evidence type="ECO:0000313" key="1">
    <source>
        <dbReference type="EMBL" id="EUA85444.1"/>
    </source>
</evidence>
<evidence type="ECO:0000313" key="2">
    <source>
        <dbReference type="Proteomes" id="UP000020681"/>
    </source>
</evidence>
<sequence length="47" mass="5176">MVTRSLDPTEPDRSDGDALEPALNAFAITSPTACRKRNHLTENAVHR</sequence>
<name>A0ABN0QLF0_MYCUL</name>
<protein>
    <submittedName>
        <fullName evidence="1">Uncharacterized protein</fullName>
    </submittedName>
</protein>
<keyword evidence="2" id="KW-1185">Reference proteome</keyword>
<organism evidence="1 2">
    <name type="scientific">Mycobacterium ulcerans str. Harvey</name>
    <dbReference type="NCBI Taxonomy" id="1299332"/>
    <lineage>
        <taxon>Bacteria</taxon>
        <taxon>Bacillati</taxon>
        <taxon>Actinomycetota</taxon>
        <taxon>Actinomycetes</taxon>
        <taxon>Mycobacteriales</taxon>
        <taxon>Mycobacteriaceae</taxon>
        <taxon>Mycobacterium</taxon>
        <taxon>Mycobacterium ulcerans group</taxon>
    </lineage>
</organism>
<reference evidence="1 2" key="1">
    <citation type="submission" date="2014-01" db="EMBL/GenBank/DDBJ databases">
        <authorList>
            <person name="Dobos K."/>
            <person name="Lenaerts A."/>
            <person name="Ordway D."/>
            <person name="DeGroote M.A."/>
            <person name="Parker T."/>
            <person name="Sizemore C."/>
            <person name="Tallon L.J."/>
            <person name="Sadzewicz L.K."/>
            <person name="Sengamalay N."/>
            <person name="Fraser C.M."/>
            <person name="Hine E."/>
            <person name="Shefchek K.A."/>
            <person name="Das S.P."/>
            <person name="Tettelin H."/>
        </authorList>
    </citation>
    <scope>NUCLEOTIDE SEQUENCE [LARGE SCALE GENOMIC DNA]</scope>
    <source>
        <strain evidence="1 2">Harvey</strain>
    </source>
</reference>
<proteinExistence type="predicted"/>
<dbReference type="EMBL" id="JAOL01000190">
    <property type="protein sequence ID" value="EUA85444.1"/>
    <property type="molecule type" value="Genomic_DNA"/>
</dbReference>
<gene>
    <name evidence="1" type="ORF">I551_7947</name>
</gene>